<protein>
    <submittedName>
        <fullName evidence="2">Uncharacterized protein</fullName>
    </submittedName>
</protein>
<proteinExistence type="predicted"/>
<evidence type="ECO:0000313" key="2">
    <source>
        <dbReference type="EMBL" id="KKK90278.1"/>
    </source>
</evidence>
<name>A0A0F8Z956_9ZZZZ</name>
<accession>A0A0F8Z956</accession>
<dbReference type="AlphaFoldDB" id="A0A0F8Z956"/>
<evidence type="ECO:0000256" key="1">
    <source>
        <dbReference type="SAM" id="MobiDB-lite"/>
    </source>
</evidence>
<feature type="region of interest" description="Disordered" evidence="1">
    <location>
        <begin position="1"/>
        <end position="21"/>
    </location>
</feature>
<sequence length="67" mass="7792">MSLSKKRDAERKRAEREQKLHSRLDVQLKLTPEIADYLESKAGNKTVREYLLKQLSRVAKVGIQPNE</sequence>
<dbReference type="EMBL" id="LAZR01049173">
    <property type="protein sequence ID" value="KKK90278.1"/>
    <property type="molecule type" value="Genomic_DNA"/>
</dbReference>
<comment type="caution">
    <text evidence="2">The sequence shown here is derived from an EMBL/GenBank/DDBJ whole genome shotgun (WGS) entry which is preliminary data.</text>
</comment>
<organism evidence="2">
    <name type="scientific">marine sediment metagenome</name>
    <dbReference type="NCBI Taxonomy" id="412755"/>
    <lineage>
        <taxon>unclassified sequences</taxon>
        <taxon>metagenomes</taxon>
        <taxon>ecological metagenomes</taxon>
    </lineage>
</organism>
<gene>
    <name evidence="2" type="ORF">LCGC14_2724710</name>
</gene>
<reference evidence="2" key="1">
    <citation type="journal article" date="2015" name="Nature">
        <title>Complex archaea that bridge the gap between prokaryotes and eukaryotes.</title>
        <authorList>
            <person name="Spang A."/>
            <person name="Saw J.H."/>
            <person name="Jorgensen S.L."/>
            <person name="Zaremba-Niedzwiedzka K."/>
            <person name="Martijn J."/>
            <person name="Lind A.E."/>
            <person name="van Eijk R."/>
            <person name="Schleper C."/>
            <person name="Guy L."/>
            <person name="Ettema T.J."/>
        </authorList>
    </citation>
    <scope>NUCLEOTIDE SEQUENCE</scope>
</reference>